<organism evidence="2">
    <name type="scientific">Macaca fascicularis</name>
    <name type="common">Crab-eating macaque</name>
    <name type="synonym">Cynomolgus monkey</name>
    <dbReference type="NCBI Taxonomy" id="9541"/>
    <lineage>
        <taxon>Eukaryota</taxon>
        <taxon>Metazoa</taxon>
        <taxon>Chordata</taxon>
        <taxon>Craniata</taxon>
        <taxon>Vertebrata</taxon>
        <taxon>Euteleostomi</taxon>
        <taxon>Mammalia</taxon>
        <taxon>Eutheria</taxon>
        <taxon>Euarchontoglires</taxon>
        <taxon>Primates</taxon>
        <taxon>Haplorrhini</taxon>
        <taxon>Catarrhini</taxon>
        <taxon>Cercopithecidae</taxon>
        <taxon>Cercopithecinae</taxon>
        <taxon>Macaca</taxon>
    </lineage>
</organism>
<proteinExistence type="predicted"/>
<accession>G8F269</accession>
<sequence length="39" mass="4045">VQASTAPGGSLSKDLCAREFEALRSCFAAAAKKTLERGC</sequence>
<feature type="non-terminal residue" evidence="1">
    <location>
        <position position="39"/>
    </location>
</feature>
<protein>
    <recommendedName>
        <fullName evidence="3">NADH dehydrogenase [ubiquinone] 1 alpha subcomplex assembly factor 8</fullName>
    </recommendedName>
</protein>
<evidence type="ECO:0000313" key="2">
    <source>
        <dbReference type="Proteomes" id="UP000009130"/>
    </source>
</evidence>
<reference evidence="1 2" key="1">
    <citation type="journal article" date="2011" name="Nat. Biotechnol.">
        <title>Genome sequencing and comparison of two nonhuman primate animal models, the cynomolgus and Chinese rhesus macaques.</title>
        <authorList>
            <person name="Yan G."/>
            <person name="Zhang G."/>
            <person name="Fang X."/>
            <person name="Zhang Y."/>
            <person name="Li C."/>
            <person name="Ling F."/>
            <person name="Cooper D.N."/>
            <person name="Li Q."/>
            <person name="Li Y."/>
            <person name="van Gool A.J."/>
            <person name="Du H."/>
            <person name="Chen J."/>
            <person name="Chen R."/>
            <person name="Zhang P."/>
            <person name="Huang Z."/>
            <person name="Thompson J.R."/>
            <person name="Meng Y."/>
            <person name="Bai Y."/>
            <person name="Wang J."/>
            <person name="Zhuo M."/>
            <person name="Wang T."/>
            <person name="Huang Y."/>
            <person name="Wei L."/>
            <person name="Li J."/>
            <person name="Wang Z."/>
            <person name="Hu H."/>
            <person name="Yang P."/>
            <person name="Le L."/>
            <person name="Stenson P.D."/>
            <person name="Li B."/>
            <person name="Liu X."/>
            <person name="Ball E.V."/>
            <person name="An N."/>
            <person name="Huang Q."/>
            <person name="Zhang Y."/>
            <person name="Fan W."/>
            <person name="Zhang X."/>
            <person name="Li Y."/>
            <person name="Wang W."/>
            <person name="Katze M.G."/>
            <person name="Su B."/>
            <person name="Nielsen R."/>
            <person name="Yang H."/>
            <person name="Wang J."/>
            <person name="Wang X."/>
            <person name="Wang J."/>
        </authorList>
    </citation>
    <scope>NUCLEOTIDE SEQUENCE [LARGE SCALE GENOMIC DNA]</scope>
    <source>
        <strain evidence="1 2">CE-4</strain>
    </source>
</reference>
<dbReference type="AlphaFoldDB" id="G8F269"/>
<dbReference type="EMBL" id="JH329974">
    <property type="protein sequence ID" value="EHH61383.1"/>
    <property type="molecule type" value="Genomic_DNA"/>
</dbReference>
<feature type="non-terminal residue" evidence="1">
    <location>
        <position position="1"/>
    </location>
</feature>
<dbReference type="eggNOG" id="ENOG502SBX9">
    <property type="taxonomic scope" value="Eukaryota"/>
</dbReference>
<evidence type="ECO:0000313" key="1">
    <source>
        <dbReference type="EMBL" id="EHH61383.1"/>
    </source>
</evidence>
<name>G8F269_MACFA</name>
<gene>
    <name evidence="1" type="ORF">EGM_20004</name>
</gene>
<dbReference type="Proteomes" id="UP000009130">
    <property type="component" value="Unassembled WGS sequence"/>
</dbReference>
<evidence type="ECO:0008006" key="3">
    <source>
        <dbReference type="Google" id="ProtNLM"/>
    </source>
</evidence>